<evidence type="ECO:0000256" key="2">
    <source>
        <dbReference type="ARBA" id="ARBA00022553"/>
    </source>
</evidence>
<accession>A0A4U0WZ49</accession>
<dbReference type="AlphaFoldDB" id="A0A4U0WZ49"/>
<evidence type="ECO:0000313" key="6">
    <source>
        <dbReference type="Proteomes" id="UP000308768"/>
    </source>
</evidence>
<dbReference type="InterPro" id="IPR013120">
    <property type="entry name" value="FAR_NAD-bd"/>
</dbReference>
<dbReference type="Gene3D" id="3.40.50.720">
    <property type="entry name" value="NAD(P)-binding Rossmann-like Domain"/>
    <property type="match status" value="1"/>
</dbReference>
<dbReference type="OrthoDB" id="429813at2759"/>
<dbReference type="STRING" id="331657.A0A4U0WZ49"/>
<evidence type="ECO:0000259" key="4">
    <source>
        <dbReference type="Pfam" id="PF07993"/>
    </source>
</evidence>
<dbReference type="InterPro" id="IPR036736">
    <property type="entry name" value="ACP-like_sf"/>
</dbReference>
<dbReference type="Gene3D" id="1.10.1200.10">
    <property type="entry name" value="ACP-like"/>
    <property type="match status" value="1"/>
</dbReference>
<dbReference type="PROSITE" id="PS00012">
    <property type="entry name" value="PHOSPHOPANTETHEINE"/>
    <property type="match status" value="1"/>
</dbReference>
<feature type="domain" description="Carrier" evidence="3">
    <location>
        <begin position="135"/>
        <end position="201"/>
    </location>
</feature>
<name>A0A4U0WZ49_9PEZI</name>
<dbReference type="SUPFAM" id="SSF51735">
    <property type="entry name" value="NAD(P)-binding Rossmann-fold domains"/>
    <property type="match status" value="1"/>
</dbReference>
<dbReference type="PANTHER" id="PTHR43439:SF2">
    <property type="entry name" value="ENZYME, PUTATIVE (JCVI)-RELATED"/>
    <property type="match status" value="1"/>
</dbReference>
<sequence>MEKMIEGHSLLHGALVVGQGRLQTALIIEPDWTKFSGEKDPQDLIDELWPRVERANRVSPAHAQVYKSKILVAKHDKPFRRSPKGSMMRNQTVTDYADEIDALYAREESYQLGDLPEDSSPATMGDFVRRAVSLCLPKAQFSDDSDFVSVGLDSLQITTLASALTNAVKPYLQGASDAGGSYITTRTVYQHPTINKLSEYLVSVISTRSSSSNGTINHEAVRVRNIRTMVEEYTRDLPKRTRALQSAPGNHVVVLTGSTGSLGCYILQTLLEDSKTKKVYCLNRSPNAELRQNKTLEERGILLSQPGDPKVEYLQADLSHERFGLDVEKYEELKHCVDIVIHNAWKVDFNYSLESFKDTHLQGTRRLVDFGLESKSRAHIHLISSIAAAGNWSAHHEGELPEVLLDDDNAPAVQGYGESKYVAEQILATASRACGLPASILRVGQIAGPTTDRGMWNRHEWVPSLIVTSRALGKMPSSLGSLNVVDWVPVDRVAQIVVDLVHARLTSQSSKSIDVFHVVNPRKTTWQGLIPTVQSYFQDGSMELVDIADWIQALESVQWTSGEVVDRFPAVKLLDFYRSLQTSARTTLLATNHTVASSSTMAGLEAVDGALMTTWMQQWGF</sequence>
<gene>
    <name evidence="5" type="ORF">B0A49_10007</name>
</gene>
<dbReference type="Pfam" id="PF00550">
    <property type="entry name" value="PP-binding"/>
    <property type="match status" value="1"/>
</dbReference>
<dbReference type="InterPro" id="IPR051414">
    <property type="entry name" value="Adenylate-forming_Reductase"/>
</dbReference>
<evidence type="ECO:0000313" key="5">
    <source>
        <dbReference type="EMBL" id="TKA67903.1"/>
    </source>
</evidence>
<keyword evidence="2" id="KW-0597">Phosphoprotein</keyword>
<dbReference type="InterPro" id="IPR009081">
    <property type="entry name" value="PP-bd_ACP"/>
</dbReference>
<dbReference type="EMBL" id="NAJN01000869">
    <property type="protein sequence ID" value="TKA67903.1"/>
    <property type="molecule type" value="Genomic_DNA"/>
</dbReference>
<dbReference type="Pfam" id="PF07993">
    <property type="entry name" value="NAD_binding_4"/>
    <property type="match status" value="1"/>
</dbReference>
<reference evidence="5 6" key="1">
    <citation type="submission" date="2017-03" db="EMBL/GenBank/DDBJ databases">
        <title>Genomes of endolithic fungi from Antarctica.</title>
        <authorList>
            <person name="Coleine C."/>
            <person name="Masonjones S."/>
            <person name="Stajich J.E."/>
        </authorList>
    </citation>
    <scope>NUCLEOTIDE SEQUENCE [LARGE SCALE GENOMIC DNA]</scope>
    <source>
        <strain evidence="5 6">CCFEE 5187</strain>
    </source>
</reference>
<dbReference type="SUPFAM" id="SSF47336">
    <property type="entry name" value="ACP-like"/>
    <property type="match status" value="1"/>
</dbReference>
<dbReference type="InterPro" id="IPR006162">
    <property type="entry name" value="Ppantetheine_attach_site"/>
</dbReference>
<protein>
    <recommendedName>
        <fullName evidence="7">Carrier domain-containing protein</fullName>
    </recommendedName>
</protein>
<evidence type="ECO:0000256" key="1">
    <source>
        <dbReference type="ARBA" id="ARBA00022450"/>
    </source>
</evidence>
<dbReference type="Proteomes" id="UP000308768">
    <property type="component" value="Unassembled WGS sequence"/>
</dbReference>
<evidence type="ECO:0000259" key="3">
    <source>
        <dbReference type="Pfam" id="PF00550"/>
    </source>
</evidence>
<organism evidence="5 6">
    <name type="scientific">Cryomyces minteri</name>
    <dbReference type="NCBI Taxonomy" id="331657"/>
    <lineage>
        <taxon>Eukaryota</taxon>
        <taxon>Fungi</taxon>
        <taxon>Dikarya</taxon>
        <taxon>Ascomycota</taxon>
        <taxon>Pezizomycotina</taxon>
        <taxon>Dothideomycetes</taxon>
        <taxon>Dothideomycetes incertae sedis</taxon>
        <taxon>Cryomyces</taxon>
    </lineage>
</organism>
<dbReference type="Pfam" id="PF23562">
    <property type="entry name" value="AMP-binding_C_3"/>
    <property type="match status" value="1"/>
</dbReference>
<feature type="domain" description="Thioester reductase (TE)" evidence="4">
    <location>
        <begin position="255"/>
        <end position="496"/>
    </location>
</feature>
<dbReference type="PANTHER" id="PTHR43439">
    <property type="entry name" value="PHENYLACETATE-COENZYME A LIGASE"/>
    <property type="match status" value="1"/>
</dbReference>
<keyword evidence="1" id="KW-0596">Phosphopantetheine</keyword>
<keyword evidence="6" id="KW-1185">Reference proteome</keyword>
<comment type="caution">
    <text evidence="5">The sequence shown here is derived from an EMBL/GenBank/DDBJ whole genome shotgun (WGS) entry which is preliminary data.</text>
</comment>
<proteinExistence type="predicted"/>
<evidence type="ECO:0008006" key="7">
    <source>
        <dbReference type="Google" id="ProtNLM"/>
    </source>
</evidence>
<dbReference type="InterPro" id="IPR036291">
    <property type="entry name" value="NAD(P)-bd_dom_sf"/>
</dbReference>